<dbReference type="AlphaFoldDB" id="A0AAW0NMF0"/>
<dbReference type="Proteomes" id="UP001460270">
    <property type="component" value="Unassembled WGS sequence"/>
</dbReference>
<protein>
    <recommendedName>
        <fullName evidence="5">Ribosome-binding protein 1</fullName>
    </recommendedName>
</protein>
<feature type="compositionally biased region" description="Polar residues" evidence="2">
    <location>
        <begin position="636"/>
        <end position="651"/>
    </location>
</feature>
<organism evidence="3 4">
    <name type="scientific">Mugilogobius chulae</name>
    <name type="common">yellowstripe goby</name>
    <dbReference type="NCBI Taxonomy" id="88201"/>
    <lineage>
        <taxon>Eukaryota</taxon>
        <taxon>Metazoa</taxon>
        <taxon>Chordata</taxon>
        <taxon>Craniata</taxon>
        <taxon>Vertebrata</taxon>
        <taxon>Euteleostomi</taxon>
        <taxon>Actinopterygii</taxon>
        <taxon>Neopterygii</taxon>
        <taxon>Teleostei</taxon>
        <taxon>Neoteleostei</taxon>
        <taxon>Acanthomorphata</taxon>
        <taxon>Gobiaria</taxon>
        <taxon>Gobiiformes</taxon>
        <taxon>Gobioidei</taxon>
        <taxon>Gobiidae</taxon>
        <taxon>Gobionellinae</taxon>
        <taxon>Mugilogobius</taxon>
    </lineage>
</organism>
<name>A0AAW0NMF0_9GOBI</name>
<feature type="region of interest" description="Disordered" evidence="2">
    <location>
        <begin position="631"/>
        <end position="651"/>
    </location>
</feature>
<feature type="coiled-coil region" evidence="1">
    <location>
        <begin position="492"/>
        <end position="630"/>
    </location>
</feature>
<evidence type="ECO:0000313" key="3">
    <source>
        <dbReference type="EMBL" id="KAK7901429.1"/>
    </source>
</evidence>
<dbReference type="PANTHER" id="PTHR18939">
    <property type="entry name" value="RIBOSOME BINDING PROTEIN-1"/>
    <property type="match status" value="1"/>
</dbReference>
<keyword evidence="1" id="KW-0175">Coiled coil</keyword>
<sequence length="802" mass="90307">MSTISSMVFSEGEAHRLIEILSEKAGIIQDTWHTATQKGDPVAMLKKQLEEREKQLAAEQEDASAAKNRLRELTKELSAEKSKVAGVETRLSAQLSKREQEMIALQARMQASYQDHLAQTQRLNAKILSLQDQLEKGPNAQLARLQQENTILRDALNQATSQAESKQNAELAKLRQECAKLTKELGEKTDSLQADEHIRKGLEAKVSAAEKQLSVMQTTHAESEQALQKRLEEVCEELRTTQSRNTSLQTTLEQAQQDNSTVSDLQARIGELEADRSSQVEALNAQLKEAQSEKEKLVEQVSTITSLLEAAQNKEQEQGTQGNSEDLEQLKQSLQEKDSTLNGLQEELQSLKLKQEAAENTIAELQKTKSEDSAMVASLQDEVTNLKEQLQNTQQPDTSAELETLQSSLSEKESIITTLQEKIKETEEKTSSDETAVSQLKAFETEAKETLQTLFPQIPLEAEQDNWLQVFTQKAQEALSQPSQDSQSNTEVPELLEKLKEAEESHSSLQTECEQYRTVLAETEGMLKHLQNSVEEEELVWKSKMAASEEQLKIALEKVQTLETENQSISQMKEQIALLEAQLERQGDSQEPLEELEQVKQQLSECQNQLEDAQKEAQAHKEELTQMRQQLGEASVSGQQEQNGPSEVQHCQVQQDLNKTSDKLQEESAQRQQLTEELEQAQKTITDLQAELDLLKEQTETLERTMLCNIFIYSQKTQKPGLEYELGKNISFLNYKTPQASERLEKEKKLSKDLGQAATKLQQLLKTTQDQLSKERETVKTLQGHTETNGDGAEELKEGTSV</sequence>
<gene>
    <name evidence="3" type="ORF">WMY93_018198</name>
</gene>
<accession>A0AAW0NMF0</accession>
<evidence type="ECO:0000256" key="2">
    <source>
        <dbReference type="SAM" id="MobiDB-lite"/>
    </source>
</evidence>
<comment type="caution">
    <text evidence="3">The sequence shown here is derived from an EMBL/GenBank/DDBJ whole genome shotgun (WGS) entry which is preliminary data.</text>
</comment>
<dbReference type="InterPro" id="IPR040248">
    <property type="entry name" value="RRBP1"/>
</dbReference>
<feature type="region of interest" description="Disordered" evidence="2">
    <location>
        <begin position="242"/>
        <end position="261"/>
    </location>
</feature>
<reference evidence="4" key="1">
    <citation type="submission" date="2024-04" db="EMBL/GenBank/DDBJ databases">
        <title>Salinicola lusitanus LLJ914,a marine bacterium isolated from the Okinawa Trough.</title>
        <authorList>
            <person name="Li J."/>
        </authorList>
    </citation>
    <scope>NUCLEOTIDE SEQUENCE [LARGE SCALE GENOMIC DNA]</scope>
</reference>
<evidence type="ECO:0008006" key="5">
    <source>
        <dbReference type="Google" id="ProtNLM"/>
    </source>
</evidence>
<feature type="region of interest" description="Disordered" evidence="2">
    <location>
        <begin position="768"/>
        <end position="802"/>
    </location>
</feature>
<dbReference type="EMBL" id="JBBPFD010000013">
    <property type="protein sequence ID" value="KAK7901429.1"/>
    <property type="molecule type" value="Genomic_DNA"/>
</dbReference>
<feature type="coiled-coil region" evidence="1">
    <location>
        <begin position="657"/>
        <end position="705"/>
    </location>
</feature>
<dbReference type="GO" id="GO:0005789">
    <property type="term" value="C:endoplasmic reticulum membrane"/>
    <property type="evidence" value="ECO:0007669"/>
    <property type="project" value="TreeGrafter"/>
</dbReference>
<proteinExistence type="predicted"/>
<evidence type="ECO:0000256" key="1">
    <source>
        <dbReference type="SAM" id="Coils"/>
    </source>
</evidence>
<dbReference type="Gene3D" id="1.10.287.1490">
    <property type="match status" value="2"/>
</dbReference>
<dbReference type="PANTHER" id="PTHR18939:SF4">
    <property type="entry name" value="RIBOSOME-BINDING PROTEIN 1"/>
    <property type="match status" value="1"/>
</dbReference>
<feature type="compositionally biased region" description="Polar residues" evidence="2">
    <location>
        <begin position="780"/>
        <end position="789"/>
    </location>
</feature>
<feature type="coiled-coil region" evidence="1">
    <location>
        <begin position="42"/>
        <end position="90"/>
    </location>
</feature>
<keyword evidence="4" id="KW-1185">Reference proteome</keyword>
<evidence type="ECO:0000313" key="4">
    <source>
        <dbReference type="Proteomes" id="UP001460270"/>
    </source>
</evidence>